<feature type="transmembrane region" description="Helical" evidence="1">
    <location>
        <begin position="178"/>
        <end position="196"/>
    </location>
</feature>
<keyword evidence="1" id="KW-0472">Membrane</keyword>
<feature type="transmembrane region" description="Helical" evidence="1">
    <location>
        <begin position="278"/>
        <end position="298"/>
    </location>
</feature>
<dbReference type="EMBL" id="BAAABM010000007">
    <property type="protein sequence ID" value="GAA0317466.1"/>
    <property type="molecule type" value="Genomic_DNA"/>
</dbReference>
<feature type="transmembrane region" description="Helical" evidence="1">
    <location>
        <begin position="70"/>
        <end position="90"/>
    </location>
</feature>
<accession>A0ABN0VU92</accession>
<sequence length="336" mass="35905">MSPLEHRLRRWLRLYPIDQREEMLGVLLATAGPGQGRPSPRDVADLLTGAARIRLRREFRSLGGPVWRDAFALLALVTTALTAIALVAYFRSEPMLASGNLLAFDIPSGRSYADLFPEPAQVWPMWAPWPVVGVLSLLRLRRAAAGLAWAAALSQLPWLAVAQGRYALQTGDVEGNLMWFGLAVLAASALSLSDGLRHAIALLGRWRGTALLTGVTAFACALLGLPASGTPLAEVRSIIPVQSAVVYDPRWLPAVGALALILASCAHPRSASGRRSIVAILLALSPLLGSLAMWFTTFTMIGPASIALLMTAFPVLLAIMAGAFAARLRARHRSAS</sequence>
<feature type="transmembrane region" description="Helical" evidence="1">
    <location>
        <begin position="304"/>
        <end position="326"/>
    </location>
</feature>
<evidence type="ECO:0000313" key="3">
    <source>
        <dbReference type="Proteomes" id="UP001501822"/>
    </source>
</evidence>
<organism evidence="2 3">
    <name type="scientific">Actinoallomurus spadix</name>
    <dbReference type="NCBI Taxonomy" id="79912"/>
    <lineage>
        <taxon>Bacteria</taxon>
        <taxon>Bacillati</taxon>
        <taxon>Actinomycetota</taxon>
        <taxon>Actinomycetes</taxon>
        <taxon>Streptosporangiales</taxon>
        <taxon>Thermomonosporaceae</taxon>
        <taxon>Actinoallomurus</taxon>
    </lineage>
</organism>
<feature type="transmembrane region" description="Helical" evidence="1">
    <location>
        <begin position="208"/>
        <end position="229"/>
    </location>
</feature>
<proteinExistence type="predicted"/>
<keyword evidence="1" id="KW-0812">Transmembrane</keyword>
<feature type="transmembrane region" description="Helical" evidence="1">
    <location>
        <begin position="147"/>
        <end position="166"/>
    </location>
</feature>
<comment type="caution">
    <text evidence="2">The sequence shown here is derived from an EMBL/GenBank/DDBJ whole genome shotgun (WGS) entry which is preliminary data.</text>
</comment>
<reference evidence="2 3" key="1">
    <citation type="journal article" date="2019" name="Int. J. Syst. Evol. Microbiol.">
        <title>The Global Catalogue of Microorganisms (GCM) 10K type strain sequencing project: providing services to taxonomists for standard genome sequencing and annotation.</title>
        <authorList>
            <consortium name="The Broad Institute Genomics Platform"/>
            <consortium name="The Broad Institute Genome Sequencing Center for Infectious Disease"/>
            <person name="Wu L."/>
            <person name="Ma J."/>
        </authorList>
    </citation>
    <scope>NUCLEOTIDE SEQUENCE [LARGE SCALE GENOMIC DNA]</scope>
    <source>
        <strain evidence="2 3">JCM 3146</strain>
    </source>
</reference>
<evidence type="ECO:0000256" key="1">
    <source>
        <dbReference type="SAM" id="Phobius"/>
    </source>
</evidence>
<feature type="transmembrane region" description="Helical" evidence="1">
    <location>
        <begin position="122"/>
        <end position="140"/>
    </location>
</feature>
<gene>
    <name evidence="2" type="ORF">GCM10010151_04150</name>
</gene>
<keyword evidence="1" id="KW-1133">Transmembrane helix</keyword>
<dbReference type="Proteomes" id="UP001501822">
    <property type="component" value="Unassembled WGS sequence"/>
</dbReference>
<dbReference type="RefSeq" id="WP_252799980.1">
    <property type="nucleotide sequence ID" value="NZ_BAAABM010000007.1"/>
</dbReference>
<keyword evidence="3" id="KW-1185">Reference proteome</keyword>
<protein>
    <submittedName>
        <fullName evidence="2">Uncharacterized protein</fullName>
    </submittedName>
</protein>
<name>A0ABN0VU92_9ACTN</name>
<feature type="transmembrane region" description="Helical" evidence="1">
    <location>
        <begin position="249"/>
        <end position="266"/>
    </location>
</feature>
<evidence type="ECO:0000313" key="2">
    <source>
        <dbReference type="EMBL" id="GAA0317466.1"/>
    </source>
</evidence>